<accession>A0A915CGZ7</accession>
<keyword evidence="1" id="KW-1185">Reference proteome</keyword>
<sequence>VDWSLQTSTDGAAQTAQCEVLEVTQGSFELLPAKLRINGAVNL</sequence>
<name>A0A915CGZ7_PARUN</name>
<reference evidence="2" key="1">
    <citation type="submission" date="2022-11" db="UniProtKB">
        <authorList>
            <consortium name="WormBaseParasite"/>
        </authorList>
    </citation>
    <scope>IDENTIFICATION</scope>
</reference>
<protein>
    <submittedName>
        <fullName evidence="2">NYN domain-containing protein</fullName>
    </submittedName>
</protein>
<organism evidence="1 2">
    <name type="scientific">Parascaris univalens</name>
    <name type="common">Nematode worm</name>
    <dbReference type="NCBI Taxonomy" id="6257"/>
    <lineage>
        <taxon>Eukaryota</taxon>
        <taxon>Metazoa</taxon>
        <taxon>Ecdysozoa</taxon>
        <taxon>Nematoda</taxon>
        <taxon>Chromadorea</taxon>
        <taxon>Rhabditida</taxon>
        <taxon>Spirurina</taxon>
        <taxon>Ascaridomorpha</taxon>
        <taxon>Ascaridoidea</taxon>
        <taxon>Ascarididae</taxon>
        <taxon>Parascaris</taxon>
    </lineage>
</organism>
<dbReference type="Proteomes" id="UP000887569">
    <property type="component" value="Unplaced"/>
</dbReference>
<evidence type="ECO:0000313" key="2">
    <source>
        <dbReference type="WBParaSite" id="PgR161_g001_t04"/>
    </source>
</evidence>
<proteinExistence type="predicted"/>
<evidence type="ECO:0000313" key="1">
    <source>
        <dbReference type="Proteomes" id="UP000887569"/>
    </source>
</evidence>
<dbReference type="WBParaSite" id="PgR161_g001_t04">
    <property type="protein sequence ID" value="PgR161_g001_t04"/>
    <property type="gene ID" value="PgR161_g001"/>
</dbReference>
<dbReference type="AlphaFoldDB" id="A0A915CGZ7"/>